<protein>
    <submittedName>
        <fullName evidence="2">Retrovirus-related Pol polyprotein from transposon TNT 1-94</fullName>
    </submittedName>
</protein>
<feature type="domain" description="Reverse transcriptase Ty1/copia-type" evidence="1">
    <location>
        <begin position="6"/>
        <end position="83"/>
    </location>
</feature>
<dbReference type="AlphaFoldDB" id="A0AAW2IXM8"/>
<dbReference type="Pfam" id="PF07727">
    <property type="entry name" value="RVT_2"/>
    <property type="match status" value="1"/>
</dbReference>
<evidence type="ECO:0000259" key="1">
    <source>
        <dbReference type="Pfam" id="PF07727"/>
    </source>
</evidence>
<organism evidence="2">
    <name type="scientific">Sesamum angustifolium</name>
    <dbReference type="NCBI Taxonomy" id="2727405"/>
    <lineage>
        <taxon>Eukaryota</taxon>
        <taxon>Viridiplantae</taxon>
        <taxon>Streptophyta</taxon>
        <taxon>Embryophyta</taxon>
        <taxon>Tracheophyta</taxon>
        <taxon>Spermatophyta</taxon>
        <taxon>Magnoliopsida</taxon>
        <taxon>eudicotyledons</taxon>
        <taxon>Gunneridae</taxon>
        <taxon>Pentapetalae</taxon>
        <taxon>asterids</taxon>
        <taxon>lamiids</taxon>
        <taxon>Lamiales</taxon>
        <taxon>Pedaliaceae</taxon>
        <taxon>Sesamum</taxon>
    </lineage>
</organism>
<dbReference type="PANTHER" id="PTHR11439">
    <property type="entry name" value="GAG-POL-RELATED RETROTRANSPOSON"/>
    <property type="match status" value="1"/>
</dbReference>
<evidence type="ECO:0000313" key="2">
    <source>
        <dbReference type="EMBL" id="KAL0286941.1"/>
    </source>
</evidence>
<comment type="caution">
    <text evidence="2">The sequence shown here is derived from an EMBL/GenBank/DDBJ whole genome shotgun (WGS) entry which is preliminary data.</text>
</comment>
<reference evidence="2" key="1">
    <citation type="submission" date="2020-06" db="EMBL/GenBank/DDBJ databases">
        <authorList>
            <person name="Li T."/>
            <person name="Hu X."/>
            <person name="Zhang T."/>
            <person name="Song X."/>
            <person name="Zhang H."/>
            <person name="Dai N."/>
            <person name="Sheng W."/>
            <person name="Hou X."/>
            <person name="Wei L."/>
        </authorList>
    </citation>
    <scope>NUCLEOTIDE SEQUENCE</scope>
    <source>
        <strain evidence="2">G01</strain>
        <tissue evidence="2">Leaf</tissue>
    </source>
</reference>
<accession>A0AAW2IXM8</accession>
<sequence length="253" mass="28221">MKPDGTVDKFKARLMAKGFKPKEGIDYFDTYSPVARLTIIQGLMALALVYNLSIHQMNVKAAFLYGELEEEIYMDQPEGFVAHGSCIEIITETKSFLKNKFEMKDMGATDVILGLKLTRSTDGIVISQSHYVDKIIEKFGSQNSRIAKTPYHSSVALFKNETGVSVAQLRYSQIIGSLQYLANGTRPDISFSVSKLARYTSRPDKTYWGALDKVLRYLKGTVLLVIHYGRFSAVLEGYSDASWIAKTPGVMGV</sequence>
<dbReference type="EMBL" id="JACGWK010001508">
    <property type="protein sequence ID" value="KAL0286941.1"/>
    <property type="molecule type" value="Genomic_DNA"/>
</dbReference>
<name>A0AAW2IXM8_9LAMI</name>
<dbReference type="PANTHER" id="PTHR11439:SF521">
    <property type="entry name" value="RNA-DIRECTED DNA POLYMERASE"/>
    <property type="match status" value="1"/>
</dbReference>
<reference evidence="2" key="2">
    <citation type="journal article" date="2024" name="Plant">
        <title>Genomic evolution and insights into agronomic trait innovations of Sesamum species.</title>
        <authorList>
            <person name="Miao H."/>
            <person name="Wang L."/>
            <person name="Qu L."/>
            <person name="Liu H."/>
            <person name="Sun Y."/>
            <person name="Le M."/>
            <person name="Wang Q."/>
            <person name="Wei S."/>
            <person name="Zheng Y."/>
            <person name="Lin W."/>
            <person name="Duan Y."/>
            <person name="Cao H."/>
            <person name="Xiong S."/>
            <person name="Wang X."/>
            <person name="Wei L."/>
            <person name="Li C."/>
            <person name="Ma Q."/>
            <person name="Ju M."/>
            <person name="Zhao R."/>
            <person name="Li G."/>
            <person name="Mu C."/>
            <person name="Tian Q."/>
            <person name="Mei H."/>
            <person name="Zhang T."/>
            <person name="Gao T."/>
            <person name="Zhang H."/>
        </authorList>
    </citation>
    <scope>NUCLEOTIDE SEQUENCE</scope>
    <source>
        <strain evidence="2">G01</strain>
    </source>
</reference>
<dbReference type="InterPro" id="IPR013103">
    <property type="entry name" value="RVT_2"/>
</dbReference>
<gene>
    <name evidence="2" type="ORF">Sangu_2713600</name>
</gene>
<dbReference type="InterPro" id="IPR043502">
    <property type="entry name" value="DNA/RNA_pol_sf"/>
</dbReference>
<dbReference type="SUPFAM" id="SSF56672">
    <property type="entry name" value="DNA/RNA polymerases"/>
    <property type="match status" value="1"/>
</dbReference>
<proteinExistence type="predicted"/>